<evidence type="ECO:0000313" key="1">
    <source>
        <dbReference type="EMBL" id="KIK32914.1"/>
    </source>
</evidence>
<dbReference type="HOGENOM" id="CLU_3088908_0_0_1"/>
<proteinExistence type="predicted"/>
<dbReference type="AlphaFoldDB" id="A0A0D0A3X0"/>
<gene>
    <name evidence="1" type="ORF">CY34DRAFT_814003</name>
</gene>
<reference evidence="1 2" key="1">
    <citation type="submission" date="2014-04" db="EMBL/GenBank/DDBJ databases">
        <authorList>
            <consortium name="DOE Joint Genome Institute"/>
            <person name="Kuo A."/>
            <person name="Ruytinx J."/>
            <person name="Rineau F."/>
            <person name="Colpaert J."/>
            <person name="Kohler A."/>
            <person name="Nagy L.G."/>
            <person name="Floudas D."/>
            <person name="Copeland A."/>
            <person name="Barry K.W."/>
            <person name="Cichocki N."/>
            <person name="Veneault-Fourrey C."/>
            <person name="LaButti K."/>
            <person name="Lindquist E.A."/>
            <person name="Lipzen A."/>
            <person name="Lundell T."/>
            <person name="Morin E."/>
            <person name="Murat C."/>
            <person name="Sun H."/>
            <person name="Tunlid A."/>
            <person name="Henrissat B."/>
            <person name="Grigoriev I.V."/>
            <person name="Hibbett D.S."/>
            <person name="Martin F."/>
            <person name="Nordberg H.P."/>
            <person name="Cantor M.N."/>
            <person name="Hua S.X."/>
        </authorList>
    </citation>
    <scope>NUCLEOTIDE SEQUENCE [LARGE SCALE GENOMIC DNA]</scope>
    <source>
        <strain evidence="1 2">UH-Slu-Lm8-n1</strain>
    </source>
</reference>
<accession>A0A0D0A3X0</accession>
<dbReference type="Proteomes" id="UP000054485">
    <property type="component" value="Unassembled WGS sequence"/>
</dbReference>
<name>A0A0D0A3X0_9AGAM</name>
<dbReference type="InParanoid" id="A0A0D0A3X0"/>
<protein>
    <submittedName>
        <fullName evidence="1">Uncharacterized protein</fullName>
    </submittedName>
</protein>
<reference evidence="2" key="2">
    <citation type="submission" date="2015-01" db="EMBL/GenBank/DDBJ databases">
        <title>Evolutionary Origins and Diversification of the Mycorrhizal Mutualists.</title>
        <authorList>
            <consortium name="DOE Joint Genome Institute"/>
            <consortium name="Mycorrhizal Genomics Consortium"/>
            <person name="Kohler A."/>
            <person name="Kuo A."/>
            <person name="Nagy L.G."/>
            <person name="Floudas D."/>
            <person name="Copeland A."/>
            <person name="Barry K.W."/>
            <person name="Cichocki N."/>
            <person name="Veneault-Fourrey C."/>
            <person name="LaButti K."/>
            <person name="Lindquist E.A."/>
            <person name="Lipzen A."/>
            <person name="Lundell T."/>
            <person name="Morin E."/>
            <person name="Murat C."/>
            <person name="Riley R."/>
            <person name="Ohm R."/>
            <person name="Sun H."/>
            <person name="Tunlid A."/>
            <person name="Henrissat B."/>
            <person name="Grigoriev I.V."/>
            <person name="Hibbett D.S."/>
            <person name="Martin F."/>
        </authorList>
    </citation>
    <scope>NUCLEOTIDE SEQUENCE [LARGE SCALE GENOMIC DNA]</scope>
    <source>
        <strain evidence="2">UH-Slu-Lm8-n1</strain>
    </source>
</reference>
<dbReference type="EMBL" id="KN836078">
    <property type="protein sequence ID" value="KIK32914.1"/>
    <property type="molecule type" value="Genomic_DNA"/>
</dbReference>
<organism evidence="1 2">
    <name type="scientific">Suillus luteus UH-Slu-Lm8-n1</name>
    <dbReference type="NCBI Taxonomy" id="930992"/>
    <lineage>
        <taxon>Eukaryota</taxon>
        <taxon>Fungi</taxon>
        <taxon>Dikarya</taxon>
        <taxon>Basidiomycota</taxon>
        <taxon>Agaricomycotina</taxon>
        <taxon>Agaricomycetes</taxon>
        <taxon>Agaricomycetidae</taxon>
        <taxon>Boletales</taxon>
        <taxon>Suillineae</taxon>
        <taxon>Suillaceae</taxon>
        <taxon>Suillus</taxon>
    </lineage>
</organism>
<evidence type="ECO:0000313" key="2">
    <source>
        <dbReference type="Proteomes" id="UP000054485"/>
    </source>
</evidence>
<sequence length="52" mass="5893">MCRRYSSISVGDLPYLFFASAFPTRNNQSITHLNSTWSNLTNSLHARTRGVC</sequence>
<keyword evidence="2" id="KW-1185">Reference proteome</keyword>